<evidence type="ECO:0000313" key="3">
    <source>
        <dbReference type="Proteomes" id="UP000231279"/>
    </source>
</evidence>
<dbReference type="PANTHER" id="PTHR33054">
    <property type="entry name" value="CCHC-TYPE DOMAIN-CONTAINING PROTEIN"/>
    <property type="match status" value="1"/>
</dbReference>
<keyword evidence="3" id="KW-1185">Reference proteome</keyword>
<organism evidence="2 3">
    <name type="scientific">Handroanthus impetiginosus</name>
    <dbReference type="NCBI Taxonomy" id="429701"/>
    <lineage>
        <taxon>Eukaryota</taxon>
        <taxon>Viridiplantae</taxon>
        <taxon>Streptophyta</taxon>
        <taxon>Embryophyta</taxon>
        <taxon>Tracheophyta</taxon>
        <taxon>Spermatophyta</taxon>
        <taxon>Magnoliopsida</taxon>
        <taxon>eudicotyledons</taxon>
        <taxon>Gunneridae</taxon>
        <taxon>Pentapetalae</taxon>
        <taxon>asterids</taxon>
        <taxon>lamiids</taxon>
        <taxon>Lamiales</taxon>
        <taxon>Bignoniaceae</taxon>
        <taxon>Crescentiina</taxon>
        <taxon>Tabebuia alliance</taxon>
        <taxon>Handroanthus</taxon>
    </lineage>
</organism>
<feature type="region of interest" description="Disordered" evidence="1">
    <location>
        <begin position="255"/>
        <end position="280"/>
    </location>
</feature>
<dbReference type="EMBL" id="NKXS01004248">
    <property type="protein sequence ID" value="PIN07010.1"/>
    <property type="molecule type" value="Genomic_DNA"/>
</dbReference>
<reference evidence="3" key="1">
    <citation type="journal article" date="2018" name="Gigascience">
        <title>Genome assembly of the Pink Ipe (Handroanthus impetiginosus, Bignoniaceae), a highly valued, ecologically keystone Neotropical timber forest tree.</title>
        <authorList>
            <person name="Silva-Junior O.B."/>
            <person name="Grattapaglia D."/>
            <person name="Novaes E."/>
            <person name="Collevatti R.G."/>
        </authorList>
    </citation>
    <scope>NUCLEOTIDE SEQUENCE [LARGE SCALE GENOMIC DNA]</scope>
    <source>
        <strain evidence="3">cv. UFG-1</strain>
    </source>
</reference>
<gene>
    <name evidence="2" type="ORF">CDL12_20430</name>
</gene>
<dbReference type="AlphaFoldDB" id="A0A2G9GPT4"/>
<name>A0A2G9GPT4_9LAMI</name>
<evidence type="ECO:0000256" key="1">
    <source>
        <dbReference type="SAM" id="MobiDB-lite"/>
    </source>
</evidence>
<protein>
    <submittedName>
        <fullName evidence="2">Uncharacterized protein</fullName>
    </submittedName>
</protein>
<feature type="compositionally biased region" description="Acidic residues" evidence="1">
    <location>
        <begin position="259"/>
        <end position="268"/>
    </location>
</feature>
<evidence type="ECO:0000313" key="2">
    <source>
        <dbReference type="EMBL" id="PIN07010.1"/>
    </source>
</evidence>
<accession>A0A2G9GPT4</accession>
<dbReference type="OrthoDB" id="1401424at2759"/>
<proteinExistence type="predicted"/>
<feature type="compositionally biased region" description="Basic and acidic residues" evidence="1">
    <location>
        <begin position="269"/>
        <end position="280"/>
    </location>
</feature>
<dbReference type="Proteomes" id="UP000231279">
    <property type="component" value="Unassembled WGS sequence"/>
</dbReference>
<dbReference type="PANTHER" id="PTHR33054:SF9">
    <property type="entry name" value="CCHC-TYPE DOMAIN-CONTAINING PROTEIN"/>
    <property type="match status" value="1"/>
</dbReference>
<comment type="caution">
    <text evidence="2">The sequence shown here is derived from an EMBL/GenBank/DDBJ whole genome shotgun (WGS) entry which is preliminary data.</text>
</comment>
<sequence length="296" mass="34662">MRNKLKGKYNNTIPYSQLAYGDLAAEVIVEEINFCNEIKLKRQFELEKKGSRKILGDFCEQIGYQPIECKVKKKIESLDLDEGLKKSLCKILLNEEGEDIYVNIVSKNSESENGIELDDFSNRESEELHSEQECNEFCECAKCYIKNLNLGINVLTKDESFILDLIDQITDPVKKRHVLETYLQEKPSSSRLSEKFKQEPYSLQKIMARVKEISNREPTISELKYEINEIKKELANIKEKIFYLENPFKSIKEKKVQFDEEEEEESEENKEKPSTSEEINFKKFTKNSNRLIPLIE</sequence>
<dbReference type="STRING" id="429701.A0A2G9GPT4"/>